<protein>
    <recommendedName>
        <fullName evidence="12">Cell wall hydroxyproline-rich glycoprotein</fullName>
    </recommendedName>
</protein>
<keyword evidence="6" id="KW-0479">Metal-binding</keyword>
<dbReference type="PANTHER" id="PTHR32093">
    <property type="entry name" value="LEUCINE-RICH REPEAT EXTENSIN-LIKE PROTEIN 3-RELATED"/>
    <property type="match status" value="1"/>
</dbReference>
<keyword evidence="4" id="KW-0964">Secreted</keyword>
<dbReference type="Gene3D" id="3.80.10.10">
    <property type="entry name" value="Ribonuclease Inhibitor"/>
    <property type="match status" value="2"/>
</dbReference>
<evidence type="ECO:0000256" key="6">
    <source>
        <dbReference type="ARBA" id="ARBA00022723"/>
    </source>
</evidence>
<evidence type="ECO:0000256" key="10">
    <source>
        <dbReference type="ARBA" id="ARBA00023278"/>
    </source>
</evidence>
<evidence type="ECO:0000256" key="12">
    <source>
        <dbReference type="ARBA" id="ARBA00041871"/>
    </source>
</evidence>
<evidence type="ECO:0000256" key="11">
    <source>
        <dbReference type="ARBA" id="ARBA00023316"/>
    </source>
</evidence>
<dbReference type="Pfam" id="PF13359">
    <property type="entry name" value="DDE_Tnp_4"/>
    <property type="match status" value="1"/>
</dbReference>
<evidence type="ECO:0000256" key="5">
    <source>
        <dbReference type="ARBA" id="ARBA00022614"/>
    </source>
</evidence>
<organism evidence="17 18">
    <name type="scientific">Panicum miliaceum</name>
    <name type="common">Proso millet</name>
    <name type="synonym">Broomcorn millet</name>
    <dbReference type="NCBI Taxonomy" id="4540"/>
    <lineage>
        <taxon>Eukaryota</taxon>
        <taxon>Viridiplantae</taxon>
        <taxon>Streptophyta</taxon>
        <taxon>Embryophyta</taxon>
        <taxon>Tracheophyta</taxon>
        <taxon>Spermatophyta</taxon>
        <taxon>Magnoliopsida</taxon>
        <taxon>Liliopsida</taxon>
        <taxon>Poales</taxon>
        <taxon>Poaceae</taxon>
        <taxon>PACMAD clade</taxon>
        <taxon>Panicoideae</taxon>
        <taxon>Panicodae</taxon>
        <taxon>Paniceae</taxon>
        <taxon>Panicinae</taxon>
        <taxon>Panicum</taxon>
        <taxon>Panicum sect. Panicum</taxon>
    </lineage>
</organism>
<dbReference type="FunFam" id="3.80.10.10:FF:000041">
    <property type="entry name" value="LRR receptor-like serine/threonine-protein kinase ERECTA"/>
    <property type="match status" value="1"/>
</dbReference>
<dbReference type="InterPro" id="IPR027806">
    <property type="entry name" value="HARBI1_dom"/>
</dbReference>
<proteinExistence type="predicted"/>
<evidence type="ECO:0000259" key="16">
    <source>
        <dbReference type="Pfam" id="PF13359"/>
    </source>
</evidence>
<evidence type="ECO:0000256" key="7">
    <source>
        <dbReference type="ARBA" id="ARBA00022729"/>
    </source>
</evidence>
<evidence type="ECO:0000256" key="4">
    <source>
        <dbReference type="ARBA" id="ARBA00022525"/>
    </source>
</evidence>
<keyword evidence="18" id="KW-1185">Reference proteome</keyword>
<dbReference type="FunFam" id="3.80.10.10:FF:000224">
    <property type="entry name" value="Leucine-rich repeat extensin-like protein 1"/>
    <property type="match status" value="1"/>
</dbReference>
<evidence type="ECO:0000256" key="3">
    <source>
        <dbReference type="ARBA" id="ARBA00022512"/>
    </source>
</evidence>
<keyword evidence="5" id="KW-0433">Leucine-rich repeat</keyword>
<dbReference type="InterPro" id="IPR051582">
    <property type="entry name" value="LRR_extensin-like_regulator"/>
</dbReference>
<comment type="subcellular location">
    <subcellularLocation>
        <location evidence="2">Secreted</location>
        <location evidence="2">Cell wall</location>
    </subcellularLocation>
</comment>
<dbReference type="AlphaFoldDB" id="A0A3L6R466"/>
<evidence type="ECO:0000256" key="2">
    <source>
        <dbReference type="ARBA" id="ARBA00004191"/>
    </source>
</evidence>
<feature type="domain" description="Leucine-rich repeat-containing N-terminal plant-type" evidence="15">
    <location>
        <begin position="69"/>
        <end position="102"/>
    </location>
</feature>
<keyword evidence="10" id="KW-0379">Hydroxylation</keyword>
<feature type="region of interest" description="Disordered" evidence="13">
    <location>
        <begin position="530"/>
        <end position="558"/>
    </location>
</feature>
<name>A0A3L6R466_PANMI</name>
<keyword evidence="8" id="KW-0677">Repeat</keyword>
<dbReference type="Proteomes" id="UP000275267">
    <property type="component" value="Unassembled WGS sequence"/>
</dbReference>
<evidence type="ECO:0000313" key="18">
    <source>
        <dbReference type="Proteomes" id="UP000275267"/>
    </source>
</evidence>
<gene>
    <name evidence="17" type="ORF">C2845_PM08G12760</name>
</gene>
<dbReference type="Pfam" id="PF08263">
    <property type="entry name" value="LRRNT_2"/>
    <property type="match status" value="1"/>
</dbReference>
<comment type="cofactor">
    <cofactor evidence="1">
        <name>a divalent metal cation</name>
        <dbReference type="ChEBI" id="CHEBI:60240"/>
    </cofactor>
</comment>
<feature type="compositionally biased region" description="Polar residues" evidence="13">
    <location>
        <begin position="544"/>
        <end position="554"/>
    </location>
</feature>
<comment type="caution">
    <text evidence="17">The sequence shown here is derived from an EMBL/GenBank/DDBJ whole genome shotgun (WGS) entry which is preliminary data.</text>
</comment>
<dbReference type="Pfam" id="PF00560">
    <property type="entry name" value="LRR_1"/>
    <property type="match status" value="1"/>
</dbReference>
<evidence type="ECO:0000256" key="13">
    <source>
        <dbReference type="SAM" id="MobiDB-lite"/>
    </source>
</evidence>
<keyword evidence="11" id="KW-0961">Cell wall biogenesis/degradation</keyword>
<reference evidence="18" key="1">
    <citation type="journal article" date="2019" name="Nat. Commun.">
        <title>The genome of broomcorn millet.</title>
        <authorList>
            <person name="Zou C."/>
            <person name="Miki D."/>
            <person name="Li D."/>
            <person name="Tang Q."/>
            <person name="Xiao L."/>
            <person name="Rajput S."/>
            <person name="Deng P."/>
            <person name="Jia W."/>
            <person name="Huang R."/>
            <person name="Zhang M."/>
            <person name="Sun Y."/>
            <person name="Hu J."/>
            <person name="Fu X."/>
            <person name="Schnable P.S."/>
            <person name="Li F."/>
            <person name="Zhang H."/>
            <person name="Feng B."/>
            <person name="Zhu X."/>
            <person name="Liu R."/>
            <person name="Schnable J.C."/>
            <person name="Zhu J.-K."/>
            <person name="Zhang H."/>
        </authorList>
    </citation>
    <scope>NUCLEOTIDE SEQUENCE [LARGE SCALE GENOMIC DNA]</scope>
</reference>
<dbReference type="EMBL" id="PQIB02000010">
    <property type="protein sequence ID" value="RLM93854.1"/>
    <property type="molecule type" value="Genomic_DNA"/>
</dbReference>
<evidence type="ECO:0000256" key="8">
    <source>
        <dbReference type="ARBA" id="ARBA00022737"/>
    </source>
</evidence>
<dbReference type="STRING" id="4540.A0A3L6R466"/>
<dbReference type="InterPro" id="IPR013210">
    <property type="entry name" value="LRR_N_plant-typ"/>
</dbReference>
<dbReference type="OrthoDB" id="676979at2759"/>
<dbReference type="PANTHER" id="PTHR32093:SF166">
    <property type="entry name" value="LEUCINE-RICH REPEAT_EXTENSIN 1"/>
    <property type="match status" value="1"/>
</dbReference>
<sequence>MGALHFPLLLVAALLFSSSSAALTAVEEAAIVLRQKLAFEHHHHPTDHVHIDIDIDIKITNPNLLTAHKALQALKDALYSDPNNFTGNWVGPDVCAYNGVFCVPSLHNETESAVSTLDMNAADVAGYLPKEIGLMRDLAVLHLNSNRFCGIIPEEIRNMTELYEFDASNNRFVGPFPAAVLGVPKLSYLDIRFNDFDGPIPPELFLKPYDAIFLNNNRFTSGIPETIGKSRATVIVLANNELGGCIPRSIGDAAVTLDQFTFTNNSLTGCLPVETGLLTNATVFDVSGNALTGAIPRTLARLSRVEQLDLSRNMFTGDVPRDLCELPALANLSVSYNFLTREDAACKLNGSFHDEANCMGQSRPAQRNASECTPVVNHPVDCTKGRLPLFAPAPPPLISTDRALLRATGHRSCHPADVPGSARPEACVSAREGKECVGAIDGTHVLARILEKSRASFLGRRHTTTQNVLATVDFDLRFTYVLAGWEGSAYDSLILGNTLQRPDGLKVPQGKLYLVYARYAVRPGFLSRYRGTRHGHDDHIPPKSTRNGNPSNENNHNDVLMDKATWSAMRDTWAEQMCQGR</sequence>
<evidence type="ECO:0000259" key="15">
    <source>
        <dbReference type="Pfam" id="PF08263"/>
    </source>
</evidence>
<dbReference type="InterPro" id="IPR001611">
    <property type="entry name" value="Leu-rich_rpt"/>
</dbReference>
<dbReference type="GO" id="GO:0071555">
    <property type="term" value="P:cell wall organization"/>
    <property type="evidence" value="ECO:0007669"/>
    <property type="project" value="UniProtKB-KW"/>
</dbReference>
<dbReference type="SUPFAM" id="SSF52058">
    <property type="entry name" value="L domain-like"/>
    <property type="match status" value="1"/>
</dbReference>
<dbReference type="InterPro" id="IPR032675">
    <property type="entry name" value="LRR_dom_sf"/>
</dbReference>
<evidence type="ECO:0000313" key="17">
    <source>
        <dbReference type="EMBL" id="RLM93854.1"/>
    </source>
</evidence>
<keyword evidence="9" id="KW-0325">Glycoprotein</keyword>
<evidence type="ECO:0000256" key="1">
    <source>
        <dbReference type="ARBA" id="ARBA00001968"/>
    </source>
</evidence>
<keyword evidence="3" id="KW-0134">Cell wall</keyword>
<keyword evidence="7 14" id="KW-0732">Signal</keyword>
<feature type="domain" description="DDE Tnp4" evidence="16">
    <location>
        <begin position="440"/>
        <end position="531"/>
    </location>
</feature>
<dbReference type="Pfam" id="PF13855">
    <property type="entry name" value="LRR_8"/>
    <property type="match status" value="1"/>
</dbReference>
<evidence type="ECO:0000256" key="9">
    <source>
        <dbReference type="ARBA" id="ARBA00023180"/>
    </source>
</evidence>
<evidence type="ECO:0000256" key="14">
    <source>
        <dbReference type="SAM" id="SignalP"/>
    </source>
</evidence>
<dbReference type="GO" id="GO:0046872">
    <property type="term" value="F:metal ion binding"/>
    <property type="evidence" value="ECO:0007669"/>
    <property type="project" value="UniProtKB-KW"/>
</dbReference>
<feature type="signal peptide" evidence="14">
    <location>
        <begin position="1"/>
        <end position="21"/>
    </location>
</feature>
<accession>A0A3L6R466</accession>
<feature type="chain" id="PRO_5018188535" description="Cell wall hydroxyproline-rich glycoprotein" evidence="14">
    <location>
        <begin position="22"/>
        <end position="581"/>
    </location>
</feature>